<dbReference type="VEuPathDB" id="GiardiaDB:SS50377_22328"/>
<reference evidence="2" key="2">
    <citation type="submission" date="2020-12" db="EMBL/GenBank/DDBJ databases">
        <title>New Spironucleus salmonicida genome in near-complete chromosomes.</title>
        <authorList>
            <person name="Xu F."/>
            <person name="Kurt Z."/>
            <person name="Jimenez-Gonzalez A."/>
            <person name="Astvaldsson A."/>
            <person name="Andersson J.O."/>
            <person name="Svard S.G."/>
        </authorList>
    </citation>
    <scope>NUCLEOTIDE SEQUENCE</scope>
    <source>
        <strain evidence="2">ATCC 50377</strain>
    </source>
</reference>
<evidence type="ECO:0000313" key="1">
    <source>
        <dbReference type="EMBL" id="EST42178.1"/>
    </source>
</evidence>
<keyword evidence="3" id="KW-1185">Reference proteome</keyword>
<accession>V6LD76</accession>
<dbReference type="AlphaFoldDB" id="V6LD76"/>
<reference evidence="1 2" key="1">
    <citation type="journal article" date="2014" name="PLoS Genet.">
        <title>The Genome of Spironucleus salmonicida Highlights a Fish Pathogen Adapted to Fluctuating Environments.</title>
        <authorList>
            <person name="Xu F."/>
            <person name="Jerlstrom-Hultqvist J."/>
            <person name="Einarsson E."/>
            <person name="Astvaldsson A."/>
            <person name="Svard S.G."/>
            <person name="Andersson J.O."/>
        </authorList>
    </citation>
    <scope>NUCLEOTIDE SEQUENCE</scope>
    <source>
        <strain evidence="2">ATCC 50377</strain>
    </source>
</reference>
<dbReference type="EMBL" id="AUWU02000003">
    <property type="protein sequence ID" value="KAH0574713.1"/>
    <property type="molecule type" value="Genomic_DNA"/>
</dbReference>
<protein>
    <submittedName>
        <fullName evidence="1">Uncharacterized protein</fullName>
    </submittedName>
</protein>
<dbReference type="EMBL" id="KI546166">
    <property type="protein sequence ID" value="EST42178.1"/>
    <property type="molecule type" value="Genomic_DNA"/>
</dbReference>
<name>V6LD76_9EUKA</name>
<gene>
    <name evidence="1" type="ORF">SS50377_18484</name>
    <name evidence="2" type="ORF">SS50377_22328</name>
</gene>
<dbReference type="Proteomes" id="UP000018208">
    <property type="component" value="Unassembled WGS sequence"/>
</dbReference>
<proteinExistence type="predicted"/>
<organism evidence="1">
    <name type="scientific">Spironucleus salmonicida</name>
    <dbReference type="NCBI Taxonomy" id="348837"/>
    <lineage>
        <taxon>Eukaryota</taxon>
        <taxon>Metamonada</taxon>
        <taxon>Diplomonadida</taxon>
        <taxon>Hexamitidae</taxon>
        <taxon>Hexamitinae</taxon>
        <taxon>Spironucleus</taxon>
    </lineage>
</organism>
<sequence>MEQTQLEIDQLRKDIKLAKLQFQSVSTMLPDVTQFVGQQQIPQSSLASTMLQNQNNIHKPISTKSDLIYQQQSLMLDHISKMASAVSKMAKHMTKIDKKLSQLEKQQVQNETKNKYEQDNTIFQGENEQQKNQDIINQKLNGQKLEDERFMQYTPQRTQSNHLFEYFKDLPINKNINKANIKQKSDQISDRQKQAFKNYVKKRVYDLQDTDLE</sequence>
<evidence type="ECO:0000313" key="2">
    <source>
        <dbReference type="EMBL" id="KAH0574713.1"/>
    </source>
</evidence>
<evidence type="ECO:0000313" key="3">
    <source>
        <dbReference type="Proteomes" id="UP000018208"/>
    </source>
</evidence>